<dbReference type="PROSITE" id="PS50089">
    <property type="entry name" value="ZF_RING_2"/>
    <property type="match status" value="1"/>
</dbReference>
<dbReference type="Gene3D" id="3.30.40.10">
    <property type="entry name" value="Zinc/RING finger domain, C3HC4 (zinc finger)"/>
    <property type="match status" value="1"/>
</dbReference>
<dbReference type="SUPFAM" id="SSF57850">
    <property type="entry name" value="RING/U-box"/>
    <property type="match status" value="1"/>
</dbReference>
<dbReference type="SUPFAM" id="SSF57845">
    <property type="entry name" value="B-box zinc-binding domain"/>
    <property type="match status" value="1"/>
</dbReference>
<dbReference type="InterPro" id="IPR013083">
    <property type="entry name" value="Znf_RING/FYVE/PHD"/>
</dbReference>
<dbReference type="SMART" id="SM00184">
    <property type="entry name" value="RING"/>
    <property type="match status" value="1"/>
</dbReference>
<dbReference type="KEGG" id="aplc:110983921"/>
<dbReference type="OrthoDB" id="9049620at2759"/>
<keyword evidence="3 5" id="KW-0863">Zinc-finger</keyword>
<dbReference type="Proteomes" id="UP000694845">
    <property type="component" value="Unplaced"/>
</dbReference>
<evidence type="ECO:0000259" key="6">
    <source>
        <dbReference type="PROSITE" id="PS50089"/>
    </source>
</evidence>
<dbReference type="GeneID" id="110983921"/>
<dbReference type="RefSeq" id="XP_022099285.1">
    <property type="nucleotide sequence ID" value="XM_022243593.1"/>
</dbReference>
<dbReference type="Pfam" id="PF00643">
    <property type="entry name" value="zf-B_box"/>
    <property type="match status" value="1"/>
</dbReference>
<protein>
    <submittedName>
        <fullName evidence="9">Tripartite motif-containing protein 55-like</fullName>
    </submittedName>
</protein>
<sequence length="589" mass="66185">MATTVPLHSAIEKHLECPICHNRYRQPKVLNCQHSFCEECLVEYHESGFKDSPKVPCPVCRQETTFPKIGIQGLTTNLTLVGLTEDLEKIAPSKDSKLLSGTCKGDNEPSHHRIDAYKCHKHEGSVKQFYCKTCDEVICHSCIVSEHTIPVHDITESELAAKNFRESLNNKFPAFTRNIQFLEVCLLHTDEAKTSFNKNTAKTRQVVHDRAAEVIAQVKAEEKRIIDEIAVQELEQSKCFDEYKDKVNNLMERKKYSLWSAQVMTRNASDSDFLSLYPLIQNDIKNLNSQEPPKIQHKLWWLRFVKSHRADDINLGEVEQEGDKWEVLNEFGKQRSGDGEFELARGVAAAAEPDEIAVADCKNNRVVILDHRGFITRLIPVLSADVVATSNGWVCANPRKVFVYRRDTALAYEFYTVLSSDVGRKDVRLVSAAVMKNGNIIVGDKENKVLTEHEPGDGKILRTMPVEMAPDWLAVMSNGWVVISEEDQGRVGIVDVSDGNAIHVTTIRPIINGKQVEHCSGVVSNRSGIYIAADTGFKNTGHIHHYDCSGRFVSCIAEGLHNPCGITFTADGQQLVLADWYSVKIYHKV</sequence>
<evidence type="ECO:0000256" key="1">
    <source>
        <dbReference type="ARBA" id="ARBA00022553"/>
    </source>
</evidence>
<dbReference type="SUPFAM" id="SSF101898">
    <property type="entry name" value="NHL repeat"/>
    <property type="match status" value="1"/>
</dbReference>
<evidence type="ECO:0000313" key="9">
    <source>
        <dbReference type="RefSeq" id="XP_022099285.1"/>
    </source>
</evidence>
<dbReference type="PANTHER" id="PTHR25462">
    <property type="entry name" value="BONUS, ISOFORM C-RELATED"/>
    <property type="match status" value="1"/>
</dbReference>
<dbReference type="InterPro" id="IPR027370">
    <property type="entry name" value="Znf-RING_euk"/>
</dbReference>
<dbReference type="GO" id="GO:0008270">
    <property type="term" value="F:zinc ion binding"/>
    <property type="evidence" value="ECO:0007669"/>
    <property type="project" value="UniProtKB-KW"/>
</dbReference>
<dbReference type="AlphaFoldDB" id="A0A8B7Z3D1"/>
<evidence type="ECO:0000256" key="5">
    <source>
        <dbReference type="PROSITE-ProRule" id="PRU00024"/>
    </source>
</evidence>
<evidence type="ECO:0000256" key="2">
    <source>
        <dbReference type="ARBA" id="ARBA00022723"/>
    </source>
</evidence>
<feature type="domain" description="B box-type" evidence="7">
    <location>
        <begin position="114"/>
        <end position="157"/>
    </location>
</feature>
<dbReference type="InterPro" id="IPR001841">
    <property type="entry name" value="Znf_RING"/>
</dbReference>
<dbReference type="InterPro" id="IPR000315">
    <property type="entry name" value="Znf_B-box"/>
</dbReference>
<dbReference type="PANTHER" id="PTHR25462:SF296">
    <property type="entry name" value="MEIOTIC P26, ISOFORM F"/>
    <property type="match status" value="1"/>
</dbReference>
<evidence type="ECO:0000256" key="4">
    <source>
        <dbReference type="ARBA" id="ARBA00022833"/>
    </source>
</evidence>
<gene>
    <name evidence="9" type="primary">LOC110983921</name>
</gene>
<accession>A0A8B7Z3D1</accession>
<name>A0A8B7Z3D1_ACAPL</name>
<dbReference type="InterPro" id="IPR017907">
    <property type="entry name" value="Znf_RING_CS"/>
</dbReference>
<keyword evidence="8" id="KW-1185">Reference proteome</keyword>
<keyword evidence="1" id="KW-0597">Phosphoprotein</keyword>
<dbReference type="PROSITE" id="PS00518">
    <property type="entry name" value="ZF_RING_1"/>
    <property type="match status" value="1"/>
</dbReference>
<keyword evidence="4" id="KW-0862">Zinc</keyword>
<feature type="domain" description="RING-type" evidence="6">
    <location>
        <begin position="17"/>
        <end position="61"/>
    </location>
</feature>
<evidence type="ECO:0000313" key="8">
    <source>
        <dbReference type="Proteomes" id="UP000694845"/>
    </source>
</evidence>
<dbReference type="InterPro" id="IPR047153">
    <property type="entry name" value="TRIM45/56/19-like"/>
</dbReference>
<reference evidence="9" key="1">
    <citation type="submission" date="2025-08" db="UniProtKB">
        <authorList>
            <consortium name="RefSeq"/>
        </authorList>
    </citation>
    <scope>IDENTIFICATION</scope>
</reference>
<organism evidence="8 9">
    <name type="scientific">Acanthaster planci</name>
    <name type="common">Crown-of-thorns starfish</name>
    <dbReference type="NCBI Taxonomy" id="133434"/>
    <lineage>
        <taxon>Eukaryota</taxon>
        <taxon>Metazoa</taxon>
        <taxon>Echinodermata</taxon>
        <taxon>Eleutherozoa</taxon>
        <taxon>Asterozoa</taxon>
        <taxon>Asteroidea</taxon>
        <taxon>Valvatacea</taxon>
        <taxon>Valvatida</taxon>
        <taxon>Acanthasteridae</taxon>
        <taxon>Acanthaster</taxon>
    </lineage>
</organism>
<keyword evidence="2" id="KW-0479">Metal-binding</keyword>
<dbReference type="OMA" id="ATEHRRC"/>
<dbReference type="Gene3D" id="2.120.10.30">
    <property type="entry name" value="TolB, C-terminal domain"/>
    <property type="match status" value="1"/>
</dbReference>
<evidence type="ECO:0000259" key="7">
    <source>
        <dbReference type="PROSITE" id="PS50119"/>
    </source>
</evidence>
<dbReference type="InterPro" id="IPR011042">
    <property type="entry name" value="6-blade_b-propeller_TolB-like"/>
</dbReference>
<dbReference type="Pfam" id="PF13445">
    <property type="entry name" value="zf-RING_UBOX"/>
    <property type="match status" value="1"/>
</dbReference>
<evidence type="ECO:0000256" key="3">
    <source>
        <dbReference type="ARBA" id="ARBA00022771"/>
    </source>
</evidence>
<dbReference type="Gene3D" id="3.30.160.60">
    <property type="entry name" value="Classic Zinc Finger"/>
    <property type="match status" value="1"/>
</dbReference>
<proteinExistence type="predicted"/>
<dbReference type="PROSITE" id="PS50119">
    <property type="entry name" value="ZF_BBOX"/>
    <property type="match status" value="1"/>
</dbReference>